<reference evidence="2" key="1">
    <citation type="submission" date="2023-10" db="EMBL/GenBank/DDBJ databases">
        <authorList>
            <person name="Chen Y."/>
            <person name="Shah S."/>
            <person name="Dougan E. K."/>
            <person name="Thang M."/>
            <person name="Chan C."/>
        </authorList>
    </citation>
    <scope>NUCLEOTIDE SEQUENCE [LARGE SCALE GENOMIC DNA]</scope>
</reference>
<protein>
    <submittedName>
        <fullName evidence="2">Uncharacterized protein</fullName>
    </submittedName>
</protein>
<feature type="region of interest" description="Disordered" evidence="1">
    <location>
        <begin position="21"/>
        <end position="164"/>
    </location>
</feature>
<feature type="compositionally biased region" description="Low complexity" evidence="1">
    <location>
        <begin position="23"/>
        <end position="40"/>
    </location>
</feature>
<organism evidence="2 3">
    <name type="scientific">Prorocentrum cordatum</name>
    <dbReference type="NCBI Taxonomy" id="2364126"/>
    <lineage>
        <taxon>Eukaryota</taxon>
        <taxon>Sar</taxon>
        <taxon>Alveolata</taxon>
        <taxon>Dinophyceae</taxon>
        <taxon>Prorocentrales</taxon>
        <taxon>Prorocentraceae</taxon>
        <taxon>Prorocentrum</taxon>
    </lineage>
</organism>
<gene>
    <name evidence="2" type="ORF">PCOR1329_LOCUS20728</name>
</gene>
<dbReference type="EMBL" id="CAUYUJ010006727">
    <property type="protein sequence ID" value="CAK0818446.1"/>
    <property type="molecule type" value="Genomic_DNA"/>
</dbReference>
<comment type="caution">
    <text evidence="2">The sequence shown here is derived from an EMBL/GenBank/DDBJ whole genome shotgun (WGS) entry which is preliminary data.</text>
</comment>
<evidence type="ECO:0000256" key="1">
    <source>
        <dbReference type="SAM" id="MobiDB-lite"/>
    </source>
</evidence>
<proteinExistence type="predicted"/>
<feature type="compositionally biased region" description="Low complexity" evidence="1">
    <location>
        <begin position="82"/>
        <end position="105"/>
    </location>
</feature>
<sequence length="164" mass="16137">MADARSGADALGECRDFTDAKNQALGAAEQEGEQEGPAAAVDEERRRSPPASSRPCPPAAAQPPDQLAPELRPQPGDERGEAPAGAEAPRGSASLVHASAAALRAVGDERGRGDGGPGGRGGRHRPPLQAGGGGAAALGADREVRGPAGGGAVRAAAHPGGGRR</sequence>
<accession>A0ABN9RNP1</accession>
<evidence type="ECO:0000313" key="2">
    <source>
        <dbReference type="EMBL" id="CAK0818446.1"/>
    </source>
</evidence>
<evidence type="ECO:0000313" key="3">
    <source>
        <dbReference type="Proteomes" id="UP001189429"/>
    </source>
</evidence>
<dbReference type="Proteomes" id="UP001189429">
    <property type="component" value="Unassembled WGS sequence"/>
</dbReference>
<name>A0ABN9RNP1_9DINO</name>
<keyword evidence="3" id="KW-1185">Reference proteome</keyword>